<gene>
    <name evidence="1" type="ORF">Cni_G29358</name>
</gene>
<name>A0AAQ3L4M1_9LILI</name>
<protein>
    <recommendedName>
        <fullName evidence="3">Reverse transcriptase domain-containing protein</fullName>
    </recommendedName>
</protein>
<reference evidence="1 2" key="1">
    <citation type="submission" date="2023-10" db="EMBL/GenBank/DDBJ databases">
        <title>Chromosome-scale genome assembly provides insights into flower coloration mechanisms of Canna indica.</title>
        <authorList>
            <person name="Li C."/>
        </authorList>
    </citation>
    <scope>NUCLEOTIDE SEQUENCE [LARGE SCALE GENOMIC DNA]</scope>
    <source>
        <tissue evidence="1">Flower</tissue>
    </source>
</reference>
<evidence type="ECO:0008006" key="3">
    <source>
        <dbReference type="Google" id="ProtNLM"/>
    </source>
</evidence>
<sequence length="98" mass="11670">MYGRGKTPDSNGYSLEFYINFWEDIRKSLCGAFKDFHQQMHLPNTWGQTNLVFIPKKEQPKEIKDFRPIDLCNVAYKILSKVLVNRLKPYIKEIISWE</sequence>
<dbReference type="Proteomes" id="UP001327560">
    <property type="component" value="Chromosome 9"/>
</dbReference>
<organism evidence="1 2">
    <name type="scientific">Canna indica</name>
    <name type="common">Indian-shot</name>
    <dbReference type="NCBI Taxonomy" id="4628"/>
    <lineage>
        <taxon>Eukaryota</taxon>
        <taxon>Viridiplantae</taxon>
        <taxon>Streptophyta</taxon>
        <taxon>Embryophyta</taxon>
        <taxon>Tracheophyta</taxon>
        <taxon>Spermatophyta</taxon>
        <taxon>Magnoliopsida</taxon>
        <taxon>Liliopsida</taxon>
        <taxon>Zingiberales</taxon>
        <taxon>Cannaceae</taxon>
        <taxon>Canna</taxon>
    </lineage>
</organism>
<keyword evidence="2" id="KW-1185">Reference proteome</keyword>
<evidence type="ECO:0000313" key="2">
    <source>
        <dbReference type="Proteomes" id="UP001327560"/>
    </source>
</evidence>
<dbReference type="PANTHER" id="PTHR31635:SF196">
    <property type="entry name" value="REVERSE TRANSCRIPTASE DOMAIN-CONTAINING PROTEIN-RELATED"/>
    <property type="match status" value="1"/>
</dbReference>
<dbReference type="PANTHER" id="PTHR31635">
    <property type="entry name" value="REVERSE TRANSCRIPTASE DOMAIN-CONTAINING PROTEIN-RELATED"/>
    <property type="match status" value="1"/>
</dbReference>
<accession>A0AAQ3L4M1</accession>
<dbReference type="AlphaFoldDB" id="A0AAQ3L4M1"/>
<evidence type="ECO:0000313" key="1">
    <source>
        <dbReference type="EMBL" id="WOL20553.1"/>
    </source>
</evidence>
<dbReference type="EMBL" id="CP136898">
    <property type="protein sequence ID" value="WOL20553.1"/>
    <property type="molecule type" value="Genomic_DNA"/>
</dbReference>
<proteinExistence type="predicted"/>